<sequence>MTTRIHLAADGRCHPPCFILTPGQTGDAPAFEHVMAPIRVPRLLGRPRIRPDAVLAGEAYSSRAIREHLRRRGTRAVIPVPTDQQAHRKRRGLFRLVRGWWGPGSRFRCGG</sequence>
<proteinExistence type="predicted"/>
<accession>A0A2A2DBL9</accession>
<dbReference type="InterPro" id="IPR002559">
    <property type="entry name" value="Transposase_11"/>
</dbReference>
<reference evidence="2 3" key="1">
    <citation type="submission" date="2017-08" db="EMBL/GenBank/DDBJ databases">
        <title>Genome sequence of Streptomyces albireticuli NRRL B-1670.</title>
        <authorList>
            <person name="Graham D.E."/>
            <person name="Mahan K.M."/>
            <person name="Klingeman D.M."/>
            <person name="Hettich R.L."/>
            <person name="Parry R.J."/>
            <person name="Spain J.C."/>
        </authorList>
    </citation>
    <scope>NUCLEOTIDE SEQUENCE [LARGE SCALE GENOMIC DNA]</scope>
    <source>
        <strain evidence="2 3">NRRL B-1670</strain>
    </source>
</reference>
<evidence type="ECO:0000259" key="1">
    <source>
        <dbReference type="Pfam" id="PF01609"/>
    </source>
</evidence>
<keyword evidence="3" id="KW-1185">Reference proteome</keyword>
<evidence type="ECO:0000313" key="2">
    <source>
        <dbReference type="EMBL" id="PAU48692.1"/>
    </source>
</evidence>
<organism evidence="2 3">
    <name type="scientific">Streptomyces albireticuli</name>
    <dbReference type="NCBI Taxonomy" id="1940"/>
    <lineage>
        <taxon>Bacteria</taxon>
        <taxon>Bacillati</taxon>
        <taxon>Actinomycetota</taxon>
        <taxon>Actinomycetes</taxon>
        <taxon>Kitasatosporales</taxon>
        <taxon>Streptomycetaceae</taxon>
        <taxon>Streptomyces</taxon>
    </lineage>
</organism>
<dbReference type="GO" id="GO:0003677">
    <property type="term" value="F:DNA binding"/>
    <property type="evidence" value="ECO:0007669"/>
    <property type="project" value="InterPro"/>
</dbReference>
<feature type="domain" description="Transposase IS4-like" evidence="1">
    <location>
        <begin position="3"/>
        <end position="89"/>
    </location>
</feature>
<dbReference type="EMBL" id="NSJV01000223">
    <property type="protein sequence ID" value="PAU48692.1"/>
    <property type="molecule type" value="Genomic_DNA"/>
</dbReference>
<gene>
    <name evidence="2" type="ORF">CK936_11595</name>
</gene>
<dbReference type="Pfam" id="PF01609">
    <property type="entry name" value="DDE_Tnp_1"/>
    <property type="match status" value="1"/>
</dbReference>
<evidence type="ECO:0000313" key="3">
    <source>
        <dbReference type="Proteomes" id="UP000218944"/>
    </source>
</evidence>
<dbReference type="Proteomes" id="UP000218944">
    <property type="component" value="Unassembled WGS sequence"/>
</dbReference>
<protein>
    <recommendedName>
        <fullName evidence="1">Transposase IS4-like domain-containing protein</fullName>
    </recommendedName>
</protein>
<dbReference type="GO" id="GO:0006313">
    <property type="term" value="P:DNA transposition"/>
    <property type="evidence" value="ECO:0007669"/>
    <property type="project" value="InterPro"/>
</dbReference>
<dbReference type="AlphaFoldDB" id="A0A2A2DBL9"/>
<comment type="caution">
    <text evidence="2">The sequence shown here is derived from an EMBL/GenBank/DDBJ whole genome shotgun (WGS) entry which is preliminary data.</text>
</comment>
<name>A0A2A2DBL9_9ACTN</name>
<dbReference type="GO" id="GO:0004803">
    <property type="term" value="F:transposase activity"/>
    <property type="evidence" value="ECO:0007669"/>
    <property type="project" value="InterPro"/>
</dbReference>